<accession>A0A963YU60</accession>
<feature type="transmembrane region" description="Helical" evidence="1">
    <location>
        <begin position="12"/>
        <end position="28"/>
    </location>
</feature>
<sequence length="224" mass="24291">MQRLPPFLTSRLQLGAAVLAGLLAALLLPRAALKAEAGGLGHVVLSWDVGALVLLIGWGVTMVRTAPVDMPARAKAQEAGEWTVFAISLAAIVASVLVVVIEFKNISSLKGETKAFHLALVILTLVLSWLTMQLIFALRYAHEFYAYSDGSEQMDGGLDFPHEPEPDYFDFLYFAMVLGMTFQVSDVDITARKIRRLATLHGFVGFTFNTVILALTVNIAAGLL</sequence>
<dbReference type="Proteomes" id="UP000708298">
    <property type="component" value="Unassembled WGS sequence"/>
</dbReference>
<evidence type="ECO:0000256" key="1">
    <source>
        <dbReference type="SAM" id="Phobius"/>
    </source>
</evidence>
<reference evidence="2" key="2">
    <citation type="submission" date="2021-01" db="EMBL/GenBank/DDBJ databases">
        <authorList>
            <person name="Mieszkin S."/>
            <person name="Pouder E."/>
            <person name="Alain K."/>
        </authorList>
    </citation>
    <scope>NUCLEOTIDE SEQUENCE</scope>
    <source>
        <strain evidence="2">HW T2.11</strain>
    </source>
</reference>
<dbReference type="Pfam" id="PF07077">
    <property type="entry name" value="DUF1345"/>
    <property type="match status" value="1"/>
</dbReference>
<name>A0A963YU60_9PROT</name>
<dbReference type="EMBL" id="JAESVB010000006">
    <property type="protein sequence ID" value="MCB8876485.1"/>
    <property type="molecule type" value="Genomic_DNA"/>
</dbReference>
<feature type="transmembrane region" description="Helical" evidence="1">
    <location>
        <begin position="115"/>
        <end position="138"/>
    </location>
</feature>
<comment type="caution">
    <text evidence="2">The sequence shown here is derived from an EMBL/GenBank/DDBJ whole genome shotgun (WGS) entry which is preliminary data.</text>
</comment>
<proteinExistence type="predicted"/>
<keyword evidence="1" id="KW-0812">Transmembrane</keyword>
<feature type="transmembrane region" description="Helical" evidence="1">
    <location>
        <begin position="40"/>
        <end position="62"/>
    </location>
</feature>
<dbReference type="RefSeq" id="WP_227322140.1">
    <property type="nucleotide sequence ID" value="NZ_JAESVB010000006.1"/>
</dbReference>
<keyword evidence="1" id="KW-0472">Membrane</keyword>
<organism evidence="2 3">
    <name type="scientific">Acidisoma silvae</name>
    <dbReference type="NCBI Taxonomy" id="2802396"/>
    <lineage>
        <taxon>Bacteria</taxon>
        <taxon>Pseudomonadati</taxon>
        <taxon>Pseudomonadota</taxon>
        <taxon>Alphaproteobacteria</taxon>
        <taxon>Acetobacterales</taxon>
        <taxon>Acidocellaceae</taxon>
        <taxon>Acidisoma</taxon>
    </lineage>
</organism>
<evidence type="ECO:0000313" key="2">
    <source>
        <dbReference type="EMBL" id="MCB8876485.1"/>
    </source>
</evidence>
<keyword evidence="3" id="KW-1185">Reference proteome</keyword>
<gene>
    <name evidence="2" type="ORF">ASILVAE211_14930</name>
</gene>
<dbReference type="InterPro" id="IPR009781">
    <property type="entry name" value="DUF1345"/>
</dbReference>
<evidence type="ECO:0000313" key="3">
    <source>
        <dbReference type="Proteomes" id="UP000708298"/>
    </source>
</evidence>
<protein>
    <submittedName>
        <fullName evidence="2">DUF1345 domain-containing protein</fullName>
    </submittedName>
</protein>
<reference evidence="2" key="1">
    <citation type="journal article" date="2021" name="Microorganisms">
        <title>Acidisoma silvae sp. nov. and Acidisomacellulosilytica sp. nov., Two Acidophilic Bacteria Isolated from Decaying Wood, Hydrolyzing Cellulose and Producing Poly-3-hydroxybutyrate.</title>
        <authorList>
            <person name="Mieszkin S."/>
            <person name="Pouder E."/>
            <person name="Uroz S."/>
            <person name="Simon-Colin C."/>
            <person name="Alain K."/>
        </authorList>
    </citation>
    <scope>NUCLEOTIDE SEQUENCE</scope>
    <source>
        <strain evidence="2">HW T2.11</strain>
    </source>
</reference>
<feature type="transmembrane region" description="Helical" evidence="1">
    <location>
        <begin position="203"/>
        <end position="223"/>
    </location>
</feature>
<keyword evidence="1" id="KW-1133">Transmembrane helix</keyword>
<dbReference type="AlphaFoldDB" id="A0A963YU60"/>
<feature type="transmembrane region" description="Helical" evidence="1">
    <location>
        <begin position="82"/>
        <end position="103"/>
    </location>
</feature>